<evidence type="ECO:0000256" key="1">
    <source>
        <dbReference type="SAM" id="SignalP"/>
    </source>
</evidence>
<feature type="chain" id="PRO_5010179817" evidence="1">
    <location>
        <begin position="34"/>
        <end position="277"/>
    </location>
</feature>
<dbReference type="EMBL" id="FNSD01000001">
    <property type="protein sequence ID" value="SEC18860.1"/>
    <property type="molecule type" value="Genomic_DNA"/>
</dbReference>
<proteinExistence type="predicted"/>
<dbReference type="OrthoDB" id="112719at2"/>
<dbReference type="AlphaFoldDB" id="A0A1H4QGZ1"/>
<name>A0A1H4QGZ1_9BACT</name>
<dbReference type="RefSeq" id="WP_074656033.1">
    <property type="nucleotide sequence ID" value="NZ_FNSD01000001.1"/>
</dbReference>
<evidence type="ECO:0000313" key="3">
    <source>
        <dbReference type="Proteomes" id="UP000182409"/>
    </source>
</evidence>
<sequence>MTCSPRQHAARPSWKSVLASLCMAALGVAMCPAATPAIITAMASNETAARQHQSHFAYTSDERSDRTGGHLWREHVVEIGDGMLRQLVAVDGTPLTPAQAAAESQRLQALVANPDEFRRLAQAHKDDEVHATRLLQLLPRAFMIVPDGTKGECLQFRFEPDPNFQPSGFEERVGAAMAGTISVMEPTGRLCTLQASIQHPVTFGFGLIGRIEQGGNFRLERIPIKGSDWKTRAMSVHMGGKILLAKSLAKQQETVRTEIRAVPDGLTLQQGLDLIRP</sequence>
<protein>
    <submittedName>
        <fullName evidence="2">Uncharacterized protein</fullName>
    </submittedName>
</protein>
<dbReference type="Proteomes" id="UP000182409">
    <property type="component" value="Unassembled WGS sequence"/>
</dbReference>
<accession>A0A1H4QGZ1</accession>
<feature type="signal peptide" evidence="1">
    <location>
        <begin position="1"/>
        <end position="33"/>
    </location>
</feature>
<evidence type="ECO:0000313" key="2">
    <source>
        <dbReference type="EMBL" id="SEC18860.1"/>
    </source>
</evidence>
<keyword evidence="1" id="KW-0732">Signal</keyword>
<reference evidence="2 3" key="1">
    <citation type="submission" date="2016-10" db="EMBL/GenBank/DDBJ databases">
        <authorList>
            <person name="de Groot N.N."/>
        </authorList>
    </citation>
    <scope>NUCLEOTIDE SEQUENCE [LARGE SCALE GENOMIC DNA]</scope>
    <source>
        <strain evidence="2 3">AB35.6</strain>
    </source>
</reference>
<organism evidence="2 3">
    <name type="scientific">Terriglobus roseus</name>
    <dbReference type="NCBI Taxonomy" id="392734"/>
    <lineage>
        <taxon>Bacteria</taxon>
        <taxon>Pseudomonadati</taxon>
        <taxon>Acidobacteriota</taxon>
        <taxon>Terriglobia</taxon>
        <taxon>Terriglobales</taxon>
        <taxon>Acidobacteriaceae</taxon>
        <taxon>Terriglobus</taxon>
    </lineage>
</organism>
<gene>
    <name evidence="2" type="ORF">SAMN05443244_2870</name>
</gene>